<feature type="region of interest" description="Disordered" evidence="1">
    <location>
        <begin position="416"/>
        <end position="455"/>
    </location>
</feature>
<feature type="compositionally biased region" description="Polar residues" evidence="1">
    <location>
        <begin position="615"/>
        <end position="631"/>
    </location>
</feature>
<feature type="region of interest" description="Disordered" evidence="1">
    <location>
        <begin position="376"/>
        <end position="400"/>
    </location>
</feature>
<feature type="region of interest" description="Disordered" evidence="1">
    <location>
        <begin position="1256"/>
        <end position="1310"/>
    </location>
</feature>
<keyword evidence="3" id="KW-1185">Reference proteome</keyword>
<protein>
    <submittedName>
        <fullName evidence="2">Uncharacterized protein</fullName>
    </submittedName>
</protein>
<evidence type="ECO:0000313" key="3">
    <source>
        <dbReference type="Proteomes" id="UP000275078"/>
    </source>
</evidence>
<gene>
    <name evidence="2" type="ORF">BJ508DRAFT_418898</name>
</gene>
<evidence type="ECO:0000313" key="2">
    <source>
        <dbReference type="EMBL" id="RPA73818.1"/>
    </source>
</evidence>
<feature type="region of interest" description="Disordered" evidence="1">
    <location>
        <begin position="1201"/>
        <end position="1220"/>
    </location>
</feature>
<dbReference type="Proteomes" id="UP000275078">
    <property type="component" value="Unassembled WGS sequence"/>
</dbReference>
<organism evidence="2 3">
    <name type="scientific">Ascobolus immersus RN42</name>
    <dbReference type="NCBI Taxonomy" id="1160509"/>
    <lineage>
        <taxon>Eukaryota</taxon>
        <taxon>Fungi</taxon>
        <taxon>Dikarya</taxon>
        <taxon>Ascomycota</taxon>
        <taxon>Pezizomycotina</taxon>
        <taxon>Pezizomycetes</taxon>
        <taxon>Pezizales</taxon>
        <taxon>Ascobolaceae</taxon>
        <taxon>Ascobolus</taxon>
    </lineage>
</organism>
<sequence length="1555" mass="174002">MDSSAQHENSPISSSPILLPVQVEAFCLNPEVCGKAGDRGARIAPITQPNYTFLRLDNQTLQSDVLPHVDMHNTAPAGVNIRMTDLGAEPPQPRRNRQGVYVHWILPRTYRTGMASMDSAPAVAAGDPPQDGPTEGSASTPTFIEVPNRWLVIRKIDRESIKPDAAKDYFKEKEYDGWVVESDFRWKLDDIPDDYDLQVDVSPYVGTDASTVTKEVINEQAEVFIGRKTNVGEWKEEKKDANFKAERVSLKLLQSSNQLFADFQLHNSNVFSILDNFVYGSRESSQYLEAATASYYVIGWHSEISPENDPLYRAELAANEWRSERLKGLFMKLASESKGASEWCKGREGASLLSHGAIYNVRWDANKAPESIPANEFASRLQSRSPKDPTDKPDPPAIAVGTTPLDSIIAYINARQGTKGGETEPEKTQNPESEKVLDSGGVVSRPDKDPKSGDTVLDLEKNILALETLLHARDDGVESQREAMDTIYNWNFDRSQGGITHSLRDTNIPLRPSQPTTGTGITDHIRASISQANSWQIQLDTAERYLKQLRWDVFSLWWKYSTGFELPKKSNQSRDELYSEQVKRLIRLIEAAETLVVSLQKDIKHVLPAEDLKETQNAPTSKENSWAQKSASPPYYRAKDPTALVGGIPSGWAVDFLDDVKVRLPSETIGFKVAQESEAEKAAEEFLVGQEGKKPGVLGRLPGALGSAIRQLFTEFRALHPDKNDQCPMTDMEEKWKLPLFHDQDSLDGESWRDLWANRQPWFPLFVEWEVEYTHIPFRDTTSAGKAHEFWTLDSHTARASQNKMTRYGLNVKQGQTLSEELRRIQHKDVRIIAGRSLILPQPSFSLAAKVEQLFSDTPDSVLSKILGKDKNERAELVKEVKKLSYLSAPLTGIVDGLVTLQHGTHLKPENRPNIKGGGISGPQPTDAALNLEAGFTLDSIGKIQGESSLTPYGNAVQFGEDDPCPFKPVTHGQFRFRRFNIIDKFGQALVAIDPTPSKQGLPPLYPAISEYFQPQLRKDVAKQAETVRDNDVDHCEYIQIPPQINQDARLNASFVVEEQSIEMKGSSYWRPAADWENPVWGWLVINYANYGIQFFLPDGSFYREVRIGGPNGALKSAVWAPFKPTATSLSQDAHQLEELIAKLEDLKYLQDFWDMIILGLDSLQPAPSSYAQYLNALVGKPLALVNMGWSLELAKPELVNQAKSSDNPRNPPESLLRDGVGKADSVYDFHVKFGDRQRAYDGLVGYFKATPTPDLIKKKEKREREGKKDPQEGQQTMVSAELKQEGQVGLIPKGGEPQDLGDGVGKEPEGDEKEYEELQLGAIYTYFVPATKQGDSLKHINVSTYPTFNAFYVNPLVEDKFKDKVEVRNNSAFISDQNRELQVFGVIMDPFTPVHAYTSILPPKALQLPSWTWQEAMKRMTAFFHMGPLTLTDDVPAYDKLQNIVQSDDYTERLKNEAPPFSISLPALQGSEWNWLQPYVDPDSEKKPGVVESPEAKAKRLAMPPAYNALGIEQTGNLSKPSFSEGPYTAIEGYLQLRRPLMGLHESGEHGDEK</sequence>
<feature type="compositionally biased region" description="Basic and acidic residues" evidence="1">
    <location>
        <begin position="1263"/>
        <end position="1272"/>
    </location>
</feature>
<accession>A0A3N4HMS4</accession>
<dbReference type="STRING" id="1160509.A0A3N4HMS4"/>
<feature type="compositionally biased region" description="Basic and acidic residues" evidence="1">
    <location>
        <begin position="385"/>
        <end position="394"/>
    </location>
</feature>
<reference evidence="2 3" key="1">
    <citation type="journal article" date="2018" name="Nat. Ecol. Evol.">
        <title>Pezizomycetes genomes reveal the molecular basis of ectomycorrhizal truffle lifestyle.</title>
        <authorList>
            <person name="Murat C."/>
            <person name="Payen T."/>
            <person name="Noel B."/>
            <person name="Kuo A."/>
            <person name="Morin E."/>
            <person name="Chen J."/>
            <person name="Kohler A."/>
            <person name="Krizsan K."/>
            <person name="Balestrini R."/>
            <person name="Da Silva C."/>
            <person name="Montanini B."/>
            <person name="Hainaut M."/>
            <person name="Levati E."/>
            <person name="Barry K.W."/>
            <person name="Belfiori B."/>
            <person name="Cichocki N."/>
            <person name="Clum A."/>
            <person name="Dockter R.B."/>
            <person name="Fauchery L."/>
            <person name="Guy J."/>
            <person name="Iotti M."/>
            <person name="Le Tacon F."/>
            <person name="Lindquist E.A."/>
            <person name="Lipzen A."/>
            <person name="Malagnac F."/>
            <person name="Mello A."/>
            <person name="Molinier V."/>
            <person name="Miyauchi S."/>
            <person name="Poulain J."/>
            <person name="Riccioni C."/>
            <person name="Rubini A."/>
            <person name="Sitrit Y."/>
            <person name="Splivallo R."/>
            <person name="Traeger S."/>
            <person name="Wang M."/>
            <person name="Zifcakova L."/>
            <person name="Wipf D."/>
            <person name="Zambonelli A."/>
            <person name="Paolocci F."/>
            <person name="Nowrousian M."/>
            <person name="Ottonello S."/>
            <person name="Baldrian P."/>
            <person name="Spatafora J.W."/>
            <person name="Henrissat B."/>
            <person name="Nagy L.G."/>
            <person name="Aury J.M."/>
            <person name="Wincker P."/>
            <person name="Grigoriev I.V."/>
            <person name="Bonfante P."/>
            <person name="Martin F.M."/>
        </authorList>
    </citation>
    <scope>NUCLEOTIDE SEQUENCE [LARGE SCALE GENOMIC DNA]</scope>
    <source>
        <strain evidence="2 3">RN42</strain>
    </source>
</reference>
<feature type="region of interest" description="Disordered" evidence="1">
    <location>
        <begin position="614"/>
        <end position="633"/>
    </location>
</feature>
<name>A0A3N4HMS4_ASCIM</name>
<evidence type="ECO:0000256" key="1">
    <source>
        <dbReference type="SAM" id="MobiDB-lite"/>
    </source>
</evidence>
<dbReference type="OrthoDB" id="2992173at2759"/>
<feature type="compositionally biased region" description="Basic and acidic residues" evidence="1">
    <location>
        <begin position="421"/>
        <end position="437"/>
    </location>
</feature>
<dbReference type="EMBL" id="ML119810">
    <property type="protein sequence ID" value="RPA73818.1"/>
    <property type="molecule type" value="Genomic_DNA"/>
</dbReference>
<feature type="region of interest" description="Disordered" evidence="1">
    <location>
        <begin position="119"/>
        <end position="141"/>
    </location>
</feature>
<proteinExistence type="predicted"/>